<accession>A0ABV6B5N4</accession>
<evidence type="ECO:0000313" key="1">
    <source>
        <dbReference type="EMBL" id="MFB9995005.1"/>
    </source>
</evidence>
<dbReference type="Proteomes" id="UP001589733">
    <property type="component" value="Unassembled WGS sequence"/>
</dbReference>
<protein>
    <submittedName>
        <fullName evidence="1">Uncharacterized protein</fullName>
    </submittedName>
</protein>
<organism evidence="1 2">
    <name type="scientific">Deinococcus oregonensis</name>
    <dbReference type="NCBI Taxonomy" id="1805970"/>
    <lineage>
        <taxon>Bacteria</taxon>
        <taxon>Thermotogati</taxon>
        <taxon>Deinococcota</taxon>
        <taxon>Deinococci</taxon>
        <taxon>Deinococcales</taxon>
        <taxon>Deinococcaceae</taxon>
        <taxon>Deinococcus</taxon>
    </lineage>
</organism>
<dbReference type="Gene3D" id="3.30.70.100">
    <property type="match status" value="1"/>
</dbReference>
<evidence type="ECO:0000313" key="2">
    <source>
        <dbReference type="Proteomes" id="UP001589733"/>
    </source>
</evidence>
<gene>
    <name evidence="1" type="ORF">ACFFLM_23940</name>
</gene>
<reference evidence="1 2" key="1">
    <citation type="submission" date="2024-09" db="EMBL/GenBank/DDBJ databases">
        <authorList>
            <person name="Sun Q."/>
            <person name="Mori K."/>
        </authorList>
    </citation>
    <scope>NUCLEOTIDE SEQUENCE [LARGE SCALE GENOMIC DNA]</scope>
    <source>
        <strain evidence="1 2">JCM 13503</strain>
    </source>
</reference>
<comment type="caution">
    <text evidence="1">The sequence shown here is derived from an EMBL/GenBank/DDBJ whole genome shotgun (WGS) entry which is preliminary data.</text>
</comment>
<keyword evidence="2" id="KW-1185">Reference proteome</keyword>
<sequence>MTVSSPVQAARVLLSVLFENGQPVDAVVGNKAAAYLRRQPGVIRAEASASGNMELHYDAEQVTLVELGRLLRQANLRMGIV</sequence>
<proteinExistence type="predicted"/>
<dbReference type="RefSeq" id="WP_380016516.1">
    <property type="nucleotide sequence ID" value="NZ_JBHLYR010000076.1"/>
</dbReference>
<name>A0ABV6B5N4_9DEIO</name>
<dbReference type="EMBL" id="JBHLYR010000076">
    <property type="protein sequence ID" value="MFB9995005.1"/>
    <property type="molecule type" value="Genomic_DNA"/>
</dbReference>